<reference key="2">
    <citation type="submission" date="2011-10" db="EMBL/GenBank/DDBJ databases">
        <title>The genome and transcriptome sequence of Clonorchis sinensis provide insights into the carcinogenic liver fluke.</title>
        <authorList>
            <person name="Wang X."/>
            <person name="Huang Y."/>
            <person name="Chen W."/>
            <person name="Liu H."/>
            <person name="Guo L."/>
            <person name="Chen Y."/>
            <person name="Luo F."/>
            <person name="Zhou W."/>
            <person name="Sun J."/>
            <person name="Mao Q."/>
            <person name="Liang P."/>
            <person name="Zhou C."/>
            <person name="Tian Y."/>
            <person name="Men J."/>
            <person name="Lv X."/>
            <person name="Huang L."/>
            <person name="Zhou J."/>
            <person name="Hu Y."/>
            <person name="Li R."/>
            <person name="Zhang F."/>
            <person name="Lei H."/>
            <person name="Li X."/>
            <person name="Hu X."/>
            <person name="Liang C."/>
            <person name="Xu J."/>
            <person name="Wu Z."/>
            <person name="Yu X."/>
        </authorList>
    </citation>
    <scope>NUCLEOTIDE SEQUENCE</scope>
    <source>
        <strain>Henan</strain>
    </source>
</reference>
<organism evidence="1 2">
    <name type="scientific">Clonorchis sinensis</name>
    <name type="common">Chinese liver fluke</name>
    <dbReference type="NCBI Taxonomy" id="79923"/>
    <lineage>
        <taxon>Eukaryota</taxon>
        <taxon>Metazoa</taxon>
        <taxon>Spiralia</taxon>
        <taxon>Lophotrochozoa</taxon>
        <taxon>Platyhelminthes</taxon>
        <taxon>Trematoda</taxon>
        <taxon>Digenea</taxon>
        <taxon>Opisthorchiida</taxon>
        <taxon>Opisthorchiata</taxon>
        <taxon>Opisthorchiidae</taxon>
        <taxon>Clonorchis</taxon>
    </lineage>
</organism>
<gene>
    <name evidence="1" type="ORF">CLF_111996</name>
</gene>
<accession>G7YVN3</accession>
<evidence type="ECO:0000313" key="2">
    <source>
        <dbReference type="Proteomes" id="UP000008909"/>
    </source>
</evidence>
<name>G7YVN3_CLOSI</name>
<evidence type="ECO:0000313" key="1">
    <source>
        <dbReference type="EMBL" id="GAA57013.1"/>
    </source>
</evidence>
<dbReference type="AlphaFoldDB" id="G7YVN3"/>
<proteinExistence type="predicted"/>
<dbReference type="Proteomes" id="UP000008909">
    <property type="component" value="Unassembled WGS sequence"/>
</dbReference>
<dbReference type="EMBL" id="DF144491">
    <property type="protein sequence ID" value="GAA57013.1"/>
    <property type="molecule type" value="Genomic_DNA"/>
</dbReference>
<reference evidence="1" key="1">
    <citation type="journal article" date="2011" name="Genome Biol.">
        <title>The draft genome of the carcinogenic human liver fluke Clonorchis sinensis.</title>
        <authorList>
            <person name="Wang X."/>
            <person name="Chen W."/>
            <person name="Huang Y."/>
            <person name="Sun J."/>
            <person name="Men J."/>
            <person name="Liu H."/>
            <person name="Luo F."/>
            <person name="Guo L."/>
            <person name="Lv X."/>
            <person name="Deng C."/>
            <person name="Zhou C."/>
            <person name="Fan Y."/>
            <person name="Li X."/>
            <person name="Huang L."/>
            <person name="Hu Y."/>
            <person name="Liang C."/>
            <person name="Hu X."/>
            <person name="Xu J."/>
            <person name="Yu X."/>
        </authorList>
    </citation>
    <scope>NUCLEOTIDE SEQUENCE [LARGE SCALE GENOMIC DNA]</scope>
    <source>
        <strain evidence="1">Henan</strain>
    </source>
</reference>
<keyword evidence="2" id="KW-1185">Reference proteome</keyword>
<sequence>MPRCALYYYTGQKHCRYVPRKPNVFKCLTIDVFGALPESGENIGLVMLKYVFGRNNSTSIDELIILHRLRWLDYVFRMPVDRLPRRVLFAQPREGWKRARGSQTMTWQRSIKAITSKLR</sequence>
<protein>
    <submittedName>
        <fullName evidence="1">Uncharacterized protein</fullName>
    </submittedName>
</protein>